<evidence type="ECO:0000313" key="2">
    <source>
        <dbReference type="EMBL" id="VVC41190.1"/>
    </source>
</evidence>
<dbReference type="SUPFAM" id="SSF57997">
    <property type="entry name" value="Tropomyosin"/>
    <property type="match status" value="1"/>
</dbReference>
<name>A0A5E4NF84_9HEMI</name>
<dbReference type="EMBL" id="CABPRJ010001914">
    <property type="protein sequence ID" value="VVC41190.1"/>
    <property type="molecule type" value="Genomic_DNA"/>
</dbReference>
<feature type="coiled-coil region" evidence="1">
    <location>
        <begin position="274"/>
        <end position="329"/>
    </location>
</feature>
<keyword evidence="1" id="KW-0175">Coiled coil</keyword>
<gene>
    <name evidence="2" type="ORF">CINCED_3A011902</name>
</gene>
<evidence type="ECO:0000313" key="3">
    <source>
        <dbReference type="Proteomes" id="UP000325440"/>
    </source>
</evidence>
<sequence length="381" mass="45179">MNSVENVSKHSGLQQNCSKETTQDLKYLICCQKTQIEELKRKLEVYKEVITDRDNLRELVKELEQRKEINYVSHKVFTNIMTLFENQADKFRKVATVECNWQTQYNELQNVNDCIINQLNDLNFNESIIKSNFENSEKKLKYIQKEMDHIKTELAEANSMIRKLKTNMKSNEEELCKKRRQLDECTNKYNILNETNMILRKDIKCTQLKLDDTRSCATHAEEKWKFEIESLSNELKMKCIKLKDLELQYNQVNCMINDDKYKVKTLVTTLKDLKEASLQKYSEMKNEVQKLKQENDRKETDIFCLKNNIKQLQRENEFNNMEINTLKNKQYRKNCQLKEFKLLSQNIIKLETSTCLEQLKTTSFICTVPPTNACSNSSINI</sequence>
<accession>A0A5E4NF84</accession>
<reference evidence="2 3" key="1">
    <citation type="submission" date="2019-08" db="EMBL/GenBank/DDBJ databases">
        <authorList>
            <person name="Alioto T."/>
            <person name="Alioto T."/>
            <person name="Gomez Garrido J."/>
        </authorList>
    </citation>
    <scope>NUCLEOTIDE SEQUENCE [LARGE SCALE GENOMIC DNA]</scope>
</reference>
<protein>
    <submittedName>
        <fullName evidence="2">Uncharacterized protein</fullName>
    </submittedName>
</protein>
<dbReference type="Proteomes" id="UP000325440">
    <property type="component" value="Unassembled WGS sequence"/>
</dbReference>
<organism evidence="2 3">
    <name type="scientific">Cinara cedri</name>
    <dbReference type="NCBI Taxonomy" id="506608"/>
    <lineage>
        <taxon>Eukaryota</taxon>
        <taxon>Metazoa</taxon>
        <taxon>Ecdysozoa</taxon>
        <taxon>Arthropoda</taxon>
        <taxon>Hexapoda</taxon>
        <taxon>Insecta</taxon>
        <taxon>Pterygota</taxon>
        <taxon>Neoptera</taxon>
        <taxon>Paraneoptera</taxon>
        <taxon>Hemiptera</taxon>
        <taxon>Sternorrhyncha</taxon>
        <taxon>Aphidomorpha</taxon>
        <taxon>Aphidoidea</taxon>
        <taxon>Aphididae</taxon>
        <taxon>Lachninae</taxon>
        <taxon>Cinara</taxon>
    </lineage>
</organism>
<proteinExistence type="predicted"/>
<feature type="coiled-coil region" evidence="1">
    <location>
        <begin position="147"/>
        <end position="174"/>
    </location>
</feature>
<dbReference type="AlphaFoldDB" id="A0A5E4NF84"/>
<evidence type="ECO:0000256" key="1">
    <source>
        <dbReference type="SAM" id="Coils"/>
    </source>
</evidence>
<dbReference type="OrthoDB" id="6599031at2759"/>
<keyword evidence="3" id="KW-1185">Reference proteome</keyword>